<dbReference type="InterPro" id="IPR036866">
    <property type="entry name" value="RibonucZ/Hydroxyglut_hydro"/>
</dbReference>
<protein>
    <submittedName>
        <fullName evidence="2">Beta-lactamase superfamily II metal-dependent hydrolase</fullName>
    </submittedName>
</protein>
<comment type="caution">
    <text evidence="2">The sequence shown here is derived from an EMBL/GenBank/DDBJ whole genome shotgun (WGS) entry which is preliminary data.</text>
</comment>
<evidence type="ECO:0000313" key="3">
    <source>
        <dbReference type="Proteomes" id="UP001519332"/>
    </source>
</evidence>
<dbReference type="Pfam" id="PF00753">
    <property type="entry name" value="Lactamase_B"/>
    <property type="match status" value="1"/>
</dbReference>
<keyword evidence="3" id="KW-1185">Reference proteome</keyword>
<dbReference type="GO" id="GO:0016787">
    <property type="term" value="F:hydrolase activity"/>
    <property type="evidence" value="ECO:0007669"/>
    <property type="project" value="UniProtKB-KW"/>
</dbReference>
<evidence type="ECO:0000259" key="1">
    <source>
        <dbReference type="Pfam" id="PF00753"/>
    </source>
</evidence>
<name>A0ABS4TH74_9PSEU</name>
<gene>
    <name evidence="2" type="ORF">JOF56_004172</name>
</gene>
<proteinExistence type="predicted"/>
<dbReference type="EMBL" id="JAGINW010000001">
    <property type="protein sequence ID" value="MBP2323787.1"/>
    <property type="molecule type" value="Genomic_DNA"/>
</dbReference>
<dbReference type="Proteomes" id="UP001519332">
    <property type="component" value="Unassembled WGS sequence"/>
</dbReference>
<dbReference type="InterPro" id="IPR001279">
    <property type="entry name" value="Metallo-B-lactamas"/>
</dbReference>
<sequence>MYEVDFLPVESGKGEGSKSGDAIAMRFDCQSEGRRVVVVIDGGFSPIGDELADHIEKYYQTSQVDLVISTHPDQDHMNGLVTLVERLDVLELMVHQPRKHVQDVSEFSNLEAVDNLLDAARSQNALISEPFVGEERFGGQLAILGPSESYYTSLIKQHLEEVREGAAKSTESALSLSFAQLKKYLRSALDHVPFLETLSDDVVTGPRNSTSAITLLKVDGERMLFTGDAGIEALERAATYYEMRFGSFQANPLDFFQAPHHGSRRNLGPTILNRILGPREAPYLSERTAFISSAKLSEKHPSPKVVNALKRRGCKVFATERKTILHHNGLARPGWIPIVPLSAMSEDYDD</sequence>
<dbReference type="PANTHER" id="PTHR30619:SF1">
    <property type="entry name" value="RECOMBINATION PROTEIN 2"/>
    <property type="match status" value="1"/>
</dbReference>
<evidence type="ECO:0000313" key="2">
    <source>
        <dbReference type="EMBL" id="MBP2323787.1"/>
    </source>
</evidence>
<dbReference type="RefSeq" id="WP_209640695.1">
    <property type="nucleotide sequence ID" value="NZ_JAGINW010000001.1"/>
</dbReference>
<feature type="domain" description="Metallo-beta-lactamase" evidence="1">
    <location>
        <begin position="37"/>
        <end position="270"/>
    </location>
</feature>
<reference evidence="2 3" key="1">
    <citation type="submission" date="2021-03" db="EMBL/GenBank/DDBJ databases">
        <title>Sequencing the genomes of 1000 actinobacteria strains.</title>
        <authorList>
            <person name="Klenk H.-P."/>
        </authorList>
    </citation>
    <scope>NUCLEOTIDE SEQUENCE [LARGE SCALE GENOMIC DNA]</scope>
    <source>
        <strain evidence="2 3">DSM 46670</strain>
    </source>
</reference>
<dbReference type="SUPFAM" id="SSF56281">
    <property type="entry name" value="Metallo-hydrolase/oxidoreductase"/>
    <property type="match status" value="1"/>
</dbReference>
<keyword evidence="2" id="KW-0378">Hydrolase</keyword>
<dbReference type="PANTHER" id="PTHR30619">
    <property type="entry name" value="DNA INTERNALIZATION/COMPETENCE PROTEIN COMEC/REC2"/>
    <property type="match status" value="1"/>
</dbReference>
<dbReference type="InterPro" id="IPR052159">
    <property type="entry name" value="Competence_DNA_uptake"/>
</dbReference>
<dbReference type="Gene3D" id="3.60.15.10">
    <property type="entry name" value="Ribonuclease Z/Hydroxyacylglutathione hydrolase-like"/>
    <property type="match status" value="1"/>
</dbReference>
<organism evidence="2 3">
    <name type="scientific">Kibdelosporangium banguiense</name>
    <dbReference type="NCBI Taxonomy" id="1365924"/>
    <lineage>
        <taxon>Bacteria</taxon>
        <taxon>Bacillati</taxon>
        <taxon>Actinomycetota</taxon>
        <taxon>Actinomycetes</taxon>
        <taxon>Pseudonocardiales</taxon>
        <taxon>Pseudonocardiaceae</taxon>
        <taxon>Kibdelosporangium</taxon>
    </lineage>
</organism>
<accession>A0ABS4TH74</accession>